<feature type="domain" description="Solute-binding protein family 5" evidence="5">
    <location>
        <begin position="70"/>
        <end position="399"/>
    </location>
</feature>
<comment type="caution">
    <text evidence="6">The sequence shown here is derived from an EMBL/GenBank/DDBJ whole genome shotgun (WGS) entry which is preliminary data.</text>
</comment>
<gene>
    <name evidence="6" type="ORF">A4S15_06415</name>
</gene>
<name>A0A1W9HYI1_9HYPH</name>
<dbReference type="Pfam" id="PF00496">
    <property type="entry name" value="SBP_bac_5"/>
    <property type="match status" value="1"/>
</dbReference>
<proteinExistence type="inferred from homology"/>
<comment type="similarity">
    <text evidence="2">Belongs to the bacterial solute-binding protein 5 family.</text>
</comment>
<dbReference type="InterPro" id="IPR000914">
    <property type="entry name" value="SBP_5_dom"/>
</dbReference>
<keyword evidence="3 4" id="KW-0732">Signal</keyword>
<reference evidence="6 7" key="1">
    <citation type="journal article" date="2017" name="Water Res.">
        <title>Comammox in drinking water systems.</title>
        <authorList>
            <person name="Wang Y."/>
            <person name="Ma L."/>
            <person name="Mao Y."/>
            <person name="Jiang X."/>
            <person name="Xia Y."/>
            <person name="Yu K."/>
            <person name="Li B."/>
            <person name="Zhang T."/>
        </authorList>
    </citation>
    <scope>NUCLEOTIDE SEQUENCE [LARGE SCALE GENOMIC DNA]</scope>
    <source>
        <strain evidence="6">SG_bin8</strain>
    </source>
</reference>
<dbReference type="RefSeq" id="WP_376801627.1">
    <property type="nucleotide sequence ID" value="NZ_DBNB01000020.1"/>
</dbReference>
<evidence type="ECO:0000256" key="3">
    <source>
        <dbReference type="ARBA" id="ARBA00022729"/>
    </source>
</evidence>
<dbReference type="Gene3D" id="3.10.105.10">
    <property type="entry name" value="Dipeptide-binding Protein, Domain 3"/>
    <property type="match status" value="1"/>
</dbReference>
<evidence type="ECO:0000256" key="2">
    <source>
        <dbReference type="ARBA" id="ARBA00005695"/>
    </source>
</evidence>
<dbReference type="GO" id="GO:0043190">
    <property type="term" value="C:ATP-binding cassette (ABC) transporter complex"/>
    <property type="evidence" value="ECO:0007669"/>
    <property type="project" value="InterPro"/>
</dbReference>
<dbReference type="AlphaFoldDB" id="A0A1W9HYI1"/>
<dbReference type="SUPFAM" id="SSF53850">
    <property type="entry name" value="Periplasmic binding protein-like II"/>
    <property type="match status" value="1"/>
</dbReference>
<feature type="chain" id="PRO_5010887024" evidence="4">
    <location>
        <begin position="23"/>
        <end position="492"/>
    </location>
</feature>
<evidence type="ECO:0000256" key="1">
    <source>
        <dbReference type="ARBA" id="ARBA00004418"/>
    </source>
</evidence>
<dbReference type="InterPro" id="IPR030678">
    <property type="entry name" value="Peptide/Ni-bd"/>
</dbReference>
<protein>
    <submittedName>
        <fullName evidence="6">ABC transporter substrate-binding protein</fullName>
    </submittedName>
</protein>
<dbReference type="Proteomes" id="UP000192872">
    <property type="component" value="Unassembled WGS sequence"/>
</dbReference>
<evidence type="ECO:0000313" key="6">
    <source>
        <dbReference type="EMBL" id="OQW52478.1"/>
    </source>
</evidence>
<sequence>MRVHNGLRIIMLASAFSTPLAAQVPEQVTLCMPLEPPLLDPTRGPAQAIRELTYGNIFETLVAIDRDGRLQPGLAESWKVSADGLVYDFKLRSGASFHDGTPFTSFNVAYSVERAKRPESRNAQKWIFDPILRVDTPDPLSARIVLSRPTANFLYGLAWGDAVMVAKGSAAENATVPIGTGPYKFSRWVRGERVELVVNDRWWGAKPTFAKAIFRFISDPAVQVAAIKAGDCDALSNLAAPEAIPALKRDPRLAVTTGYTEGKTILAMNNGKAPFDDVRVRRAIAMAIDRQQVIEGAMSGLGIPIGSHFSPSHPAYVDLTATNAYDPEKAKAMLAEAGFPNGFSATLKLPPPAYARRSGEIIAAMLQQIGVKITIEPLEFPQWLERVFRGKDYDLTLIAHTEPLDINIYARPDYYFQYRSLAFNAALNDAETATSDEARNAAYGRAQKRLADDAVNVFLFLLPKVTVTKGSLTGMWTNWPLPANPLAELSWK</sequence>
<dbReference type="Gene3D" id="3.40.190.10">
    <property type="entry name" value="Periplasmic binding protein-like II"/>
    <property type="match status" value="1"/>
</dbReference>
<feature type="signal peptide" evidence="4">
    <location>
        <begin position="1"/>
        <end position="22"/>
    </location>
</feature>
<dbReference type="PANTHER" id="PTHR30290:SF38">
    <property type="entry name" value="D,D-DIPEPTIDE-BINDING PERIPLASMIC PROTEIN DDPA-RELATED"/>
    <property type="match status" value="1"/>
</dbReference>
<comment type="subcellular location">
    <subcellularLocation>
        <location evidence="1">Periplasm</location>
    </subcellularLocation>
</comment>
<evidence type="ECO:0000259" key="5">
    <source>
        <dbReference type="Pfam" id="PF00496"/>
    </source>
</evidence>
<dbReference type="PANTHER" id="PTHR30290">
    <property type="entry name" value="PERIPLASMIC BINDING COMPONENT OF ABC TRANSPORTER"/>
    <property type="match status" value="1"/>
</dbReference>
<dbReference type="PIRSF" id="PIRSF002741">
    <property type="entry name" value="MppA"/>
    <property type="match status" value="1"/>
</dbReference>
<dbReference type="GO" id="GO:0030288">
    <property type="term" value="C:outer membrane-bounded periplasmic space"/>
    <property type="evidence" value="ECO:0007669"/>
    <property type="project" value="UniProtKB-ARBA"/>
</dbReference>
<evidence type="ECO:0000313" key="7">
    <source>
        <dbReference type="Proteomes" id="UP000192872"/>
    </source>
</evidence>
<organism evidence="6 7">
    <name type="scientific">Candidatus Raskinella chloraquaticus</name>
    <dbReference type="NCBI Taxonomy" id="1951219"/>
    <lineage>
        <taxon>Bacteria</taxon>
        <taxon>Pseudomonadati</taxon>
        <taxon>Pseudomonadota</taxon>
        <taxon>Alphaproteobacteria</taxon>
        <taxon>Hyphomicrobiales</taxon>
        <taxon>Phreatobacteraceae</taxon>
        <taxon>Candidatus Raskinella</taxon>
    </lineage>
</organism>
<dbReference type="GO" id="GO:1904680">
    <property type="term" value="F:peptide transmembrane transporter activity"/>
    <property type="evidence" value="ECO:0007669"/>
    <property type="project" value="TreeGrafter"/>
</dbReference>
<accession>A0A1W9HYI1</accession>
<dbReference type="InterPro" id="IPR039424">
    <property type="entry name" value="SBP_5"/>
</dbReference>
<dbReference type="EMBL" id="LWDL01000012">
    <property type="protein sequence ID" value="OQW52478.1"/>
    <property type="molecule type" value="Genomic_DNA"/>
</dbReference>
<dbReference type="CDD" id="cd08494">
    <property type="entry name" value="PBP2_NikA_DppA_OppA_like_6"/>
    <property type="match status" value="1"/>
</dbReference>
<dbReference type="GO" id="GO:0015833">
    <property type="term" value="P:peptide transport"/>
    <property type="evidence" value="ECO:0007669"/>
    <property type="project" value="TreeGrafter"/>
</dbReference>
<evidence type="ECO:0000256" key="4">
    <source>
        <dbReference type="SAM" id="SignalP"/>
    </source>
</evidence>
<dbReference type="STRING" id="1827387.A4S15_06415"/>